<evidence type="ECO:0000259" key="8">
    <source>
        <dbReference type="PROSITE" id="PS50940"/>
    </source>
</evidence>
<evidence type="ECO:0000313" key="10">
    <source>
        <dbReference type="EMBL" id="CAB3260610.1"/>
    </source>
</evidence>
<dbReference type="InterPro" id="IPR051940">
    <property type="entry name" value="Chitin_bind-dev_reg"/>
</dbReference>
<dbReference type="OrthoDB" id="6020543at2759"/>
<dbReference type="PANTHER" id="PTHR23301">
    <property type="entry name" value="CHITIN BINDING PERITROPHIN-A"/>
    <property type="match status" value="1"/>
</dbReference>
<evidence type="ECO:0000313" key="12">
    <source>
        <dbReference type="Proteomes" id="UP000494256"/>
    </source>
</evidence>
<comment type="caution">
    <text evidence="9">The sequence shown here is derived from an EMBL/GenBank/DDBJ whole genome shotgun (WGS) entry which is preliminary data.</text>
</comment>
<reference evidence="11 12" key="1">
    <citation type="submission" date="2020-04" db="EMBL/GenBank/DDBJ databases">
        <authorList>
            <person name="Wallbank WR R."/>
            <person name="Pardo Diaz C."/>
            <person name="Kozak K."/>
            <person name="Martin S."/>
            <person name="Jiggins C."/>
            <person name="Moest M."/>
            <person name="Warren A I."/>
            <person name="Byers J.R.P. K."/>
            <person name="Montejo-Kovacevich G."/>
            <person name="Yen C E."/>
        </authorList>
    </citation>
    <scope>NUCLEOTIDE SEQUENCE [LARGE SCALE GENOMIC DNA]</scope>
</reference>
<evidence type="ECO:0000313" key="9">
    <source>
        <dbReference type="EMBL" id="CAB3244770.1"/>
    </source>
</evidence>
<keyword evidence="11" id="KW-1185">Reference proteome</keyword>
<dbReference type="SUPFAM" id="SSF57625">
    <property type="entry name" value="Invertebrate chitin-binding proteins"/>
    <property type="match status" value="2"/>
</dbReference>
<dbReference type="SMART" id="SM00494">
    <property type="entry name" value="ChtBD2"/>
    <property type="match status" value="2"/>
</dbReference>
<evidence type="ECO:0000313" key="11">
    <source>
        <dbReference type="Proteomes" id="UP000494106"/>
    </source>
</evidence>
<keyword evidence="2 7" id="KW-0732">Signal</keyword>
<evidence type="ECO:0000256" key="2">
    <source>
        <dbReference type="ARBA" id="ARBA00022729"/>
    </source>
</evidence>
<sequence>MKGLTVLILVVYATFAHVADANVIGVDQCPPEQEHDWSIEHLMRHENCNMYYHCVYGQPLARYCPGNLYFDLSTWRCEWPHLVDCQDRIIPPPPTVVPPTTTPSTTTTTTPAPTTTTTTPAPTTTTSTTTTTTPAPTTTTSTTTTTTPAPTTTTSTTTTTTPAPTTTSTTTTTTPAPTTTTTTTTTTTPAPTTTTTTTTPAPTTTTSTTPGIDFLENGCPVDPHIHWLLPHEYDCNLFYYCVWGSKVLRQCPGVLHFNTTIQVCDHQVDAGCTLPGRAQFQLNQKLERLLRRG</sequence>
<dbReference type="InterPro" id="IPR036508">
    <property type="entry name" value="Chitin-bd_dom_sf"/>
</dbReference>
<dbReference type="GO" id="GO:0005576">
    <property type="term" value="C:extracellular region"/>
    <property type="evidence" value="ECO:0007669"/>
    <property type="project" value="InterPro"/>
</dbReference>
<dbReference type="Proteomes" id="UP000494256">
    <property type="component" value="Unassembled WGS sequence"/>
</dbReference>
<feature type="signal peptide" evidence="7">
    <location>
        <begin position="1"/>
        <end position="21"/>
    </location>
</feature>
<keyword evidence="5" id="KW-0325">Glycoprotein</keyword>
<dbReference type="AlphaFoldDB" id="A0A8S1AHT5"/>
<dbReference type="GO" id="GO:0008061">
    <property type="term" value="F:chitin binding"/>
    <property type="evidence" value="ECO:0007669"/>
    <property type="project" value="UniProtKB-KW"/>
</dbReference>
<evidence type="ECO:0000256" key="3">
    <source>
        <dbReference type="ARBA" id="ARBA00022737"/>
    </source>
</evidence>
<feature type="chain" id="PRO_5036273096" description="Chitin-binding type-2 domain-containing protein" evidence="7">
    <location>
        <begin position="22"/>
        <end position="293"/>
    </location>
</feature>
<evidence type="ECO:0000256" key="1">
    <source>
        <dbReference type="ARBA" id="ARBA00022669"/>
    </source>
</evidence>
<dbReference type="Proteomes" id="UP000494106">
    <property type="component" value="Unassembled WGS sequence"/>
</dbReference>
<dbReference type="PRINTS" id="PR01217">
    <property type="entry name" value="PRICHEXTENSN"/>
</dbReference>
<dbReference type="EMBL" id="CADEBD010000857">
    <property type="protein sequence ID" value="CAB3260610.1"/>
    <property type="molecule type" value="Genomic_DNA"/>
</dbReference>
<feature type="compositionally biased region" description="Low complexity" evidence="6">
    <location>
        <begin position="102"/>
        <end position="206"/>
    </location>
</feature>
<dbReference type="PROSITE" id="PS50940">
    <property type="entry name" value="CHIT_BIND_II"/>
    <property type="match status" value="2"/>
</dbReference>
<evidence type="ECO:0000256" key="7">
    <source>
        <dbReference type="SAM" id="SignalP"/>
    </source>
</evidence>
<name>A0A8S1AHT5_ARCPL</name>
<dbReference type="EMBL" id="CADEBC010000522">
    <property type="protein sequence ID" value="CAB3244770.1"/>
    <property type="molecule type" value="Genomic_DNA"/>
</dbReference>
<protein>
    <recommendedName>
        <fullName evidence="8">Chitin-binding type-2 domain-containing protein</fullName>
    </recommendedName>
</protein>
<feature type="domain" description="Chitin-binding type-2" evidence="8">
    <location>
        <begin position="26"/>
        <end position="87"/>
    </location>
</feature>
<accession>A0A8S1AHT5</accession>
<dbReference type="Pfam" id="PF01607">
    <property type="entry name" value="CBM_14"/>
    <property type="match status" value="2"/>
</dbReference>
<proteinExistence type="predicted"/>
<feature type="region of interest" description="Disordered" evidence="6">
    <location>
        <begin position="92"/>
        <end position="206"/>
    </location>
</feature>
<dbReference type="InterPro" id="IPR002557">
    <property type="entry name" value="Chitin-bd_dom"/>
</dbReference>
<feature type="domain" description="Chitin-binding type-2" evidence="8">
    <location>
        <begin position="216"/>
        <end position="274"/>
    </location>
</feature>
<evidence type="ECO:0000256" key="5">
    <source>
        <dbReference type="ARBA" id="ARBA00023180"/>
    </source>
</evidence>
<gene>
    <name evidence="9" type="ORF">APLA_LOCUS10140</name>
    <name evidence="10" type="ORF">APLA_LOCUS17091</name>
</gene>
<feature type="compositionally biased region" description="Pro residues" evidence="6">
    <location>
        <begin position="92"/>
        <end position="101"/>
    </location>
</feature>
<dbReference type="Gene3D" id="2.170.140.10">
    <property type="entry name" value="Chitin binding domain"/>
    <property type="match status" value="2"/>
</dbReference>
<keyword evidence="1" id="KW-0147">Chitin-binding</keyword>
<evidence type="ECO:0000256" key="4">
    <source>
        <dbReference type="ARBA" id="ARBA00023157"/>
    </source>
</evidence>
<dbReference type="PANTHER" id="PTHR23301:SF0">
    <property type="entry name" value="CHITIN-BINDING TYPE-2 DOMAIN-CONTAINING PROTEIN-RELATED"/>
    <property type="match status" value="1"/>
</dbReference>
<keyword evidence="3" id="KW-0677">Repeat</keyword>
<evidence type="ECO:0000256" key="6">
    <source>
        <dbReference type="SAM" id="MobiDB-lite"/>
    </source>
</evidence>
<keyword evidence="4" id="KW-1015">Disulfide bond</keyword>
<organism evidence="9 11">
    <name type="scientific">Arctia plantaginis</name>
    <name type="common">Wood tiger moth</name>
    <name type="synonym">Phalaena plantaginis</name>
    <dbReference type="NCBI Taxonomy" id="874455"/>
    <lineage>
        <taxon>Eukaryota</taxon>
        <taxon>Metazoa</taxon>
        <taxon>Ecdysozoa</taxon>
        <taxon>Arthropoda</taxon>
        <taxon>Hexapoda</taxon>
        <taxon>Insecta</taxon>
        <taxon>Pterygota</taxon>
        <taxon>Neoptera</taxon>
        <taxon>Endopterygota</taxon>
        <taxon>Lepidoptera</taxon>
        <taxon>Glossata</taxon>
        <taxon>Ditrysia</taxon>
        <taxon>Noctuoidea</taxon>
        <taxon>Erebidae</taxon>
        <taxon>Arctiinae</taxon>
        <taxon>Arctia</taxon>
    </lineage>
</organism>